<organism evidence="2 3">
    <name type="scientific">Marinigracilibium pacificum</name>
    <dbReference type="NCBI Taxonomy" id="2729599"/>
    <lineage>
        <taxon>Bacteria</taxon>
        <taxon>Pseudomonadati</taxon>
        <taxon>Bacteroidota</taxon>
        <taxon>Cytophagia</taxon>
        <taxon>Cytophagales</taxon>
        <taxon>Flammeovirgaceae</taxon>
        <taxon>Marinigracilibium</taxon>
    </lineage>
</organism>
<dbReference type="SUPFAM" id="SSF53098">
    <property type="entry name" value="Ribonuclease H-like"/>
    <property type="match status" value="1"/>
</dbReference>
<dbReference type="SMART" id="SM00474">
    <property type="entry name" value="35EXOc"/>
    <property type="match status" value="1"/>
</dbReference>
<reference evidence="2 3" key="1">
    <citation type="submission" date="2020-04" db="EMBL/GenBank/DDBJ databases">
        <title>Flammeovirgaceae bacterium KN852 isolated from deep sea.</title>
        <authorList>
            <person name="Zhang D.-C."/>
        </authorList>
    </citation>
    <scope>NUCLEOTIDE SEQUENCE [LARGE SCALE GENOMIC DNA]</scope>
    <source>
        <strain evidence="2 3">KN852</strain>
    </source>
</reference>
<dbReference type="GO" id="GO:0006139">
    <property type="term" value="P:nucleobase-containing compound metabolic process"/>
    <property type="evidence" value="ECO:0007669"/>
    <property type="project" value="InterPro"/>
</dbReference>
<evidence type="ECO:0000259" key="1">
    <source>
        <dbReference type="SMART" id="SM00474"/>
    </source>
</evidence>
<gene>
    <name evidence="2" type="ORF">HH304_09530</name>
</gene>
<name>A0A848J2T5_9BACT</name>
<dbReference type="AlphaFoldDB" id="A0A848J2T5"/>
<dbReference type="PANTHER" id="PTHR47765">
    <property type="entry name" value="3'-5' EXONUCLEASE DOMAIN-CONTAINING PROTEIN"/>
    <property type="match status" value="1"/>
</dbReference>
<accession>A0A848J2T5</accession>
<proteinExistence type="predicted"/>
<dbReference type="CDD" id="cd06141">
    <property type="entry name" value="WRN_exo"/>
    <property type="match status" value="1"/>
</dbReference>
<evidence type="ECO:0000313" key="2">
    <source>
        <dbReference type="EMBL" id="NMM48639.1"/>
    </source>
</evidence>
<dbReference type="GO" id="GO:0003676">
    <property type="term" value="F:nucleic acid binding"/>
    <property type="evidence" value="ECO:0007669"/>
    <property type="project" value="InterPro"/>
</dbReference>
<dbReference type="InterPro" id="IPR036397">
    <property type="entry name" value="RNaseH_sf"/>
</dbReference>
<dbReference type="InterPro" id="IPR052408">
    <property type="entry name" value="Exonuclease_MUT-7-like"/>
</dbReference>
<dbReference type="Pfam" id="PF01612">
    <property type="entry name" value="DNA_pol_A_exo1"/>
    <property type="match status" value="1"/>
</dbReference>
<protein>
    <submittedName>
        <fullName evidence="2">3'-5' exonuclease domain-containing protein 2</fullName>
    </submittedName>
</protein>
<evidence type="ECO:0000313" key="3">
    <source>
        <dbReference type="Proteomes" id="UP000559010"/>
    </source>
</evidence>
<sequence>MRKKITKEEVNELPLQAYEGEVVLLEDPKGYKEAVKEIREYSIIGFDTESKPSFTKGIKNQIALVQLATDEKVYLFRLPKGDMPAELKKILEDPNIEKIGIGIDDDINDLRRIGVAKPKCFLDLNKLAKKAGFHNTGARNLSAMVLGFRISKSAQTSNWERDELTDKQISYAATDAWICLKIYEKLYEYDHQSNIEK</sequence>
<feature type="domain" description="3'-5' exonuclease" evidence="1">
    <location>
        <begin position="22"/>
        <end position="191"/>
    </location>
</feature>
<dbReference type="GO" id="GO:0008408">
    <property type="term" value="F:3'-5' exonuclease activity"/>
    <property type="evidence" value="ECO:0007669"/>
    <property type="project" value="InterPro"/>
</dbReference>
<keyword evidence="2" id="KW-0378">Hydrolase</keyword>
<keyword evidence="2" id="KW-0269">Exonuclease</keyword>
<dbReference type="Gene3D" id="3.30.420.10">
    <property type="entry name" value="Ribonuclease H-like superfamily/Ribonuclease H"/>
    <property type="match status" value="1"/>
</dbReference>
<dbReference type="RefSeq" id="WP_169680768.1">
    <property type="nucleotide sequence ID" value="NZ_JABBNU010000005.1"/>
</dbReference>
<dbReference type="InterPro" id="IPR002562">
    <property type="entry name" value="3'-5'_exonuclease_dom"/>
</dbReference>
<dbReference type="EMBL" id="JABBNU010000005">
    <property type="protein sequence ID" value="NMM48639.1"/>
    <property type="molecule type" value="Genomic_DNA"/>
</dbReference>
<keyword evidence="3" id="KW-1185">Reference proteome</keyword>
<comment type="caution">
    <text evidence="2">The sequence shown here is derived from an EMBL/GenBank/DDBJ whole genome shotgun (WGS) entry which is preliminary data.</text>
</comment>
<keyword evidence="2" id="KW-0540">Nuclease</keyword>
<dbReference type="InterPro" id="IPR012337">
    <property type="entry name" value="RNaseH-like_sf"/>
</dbReference>
<dbReference type="PANTHER" id="PTHR47765:SF2">
    <property type="entry name" value="EXONUCLEASE MUT-7 HOMOLOG"/>
    <property type="match status" value="1"/>
</dbReference>
<dbReference type="Proteomes" id="UP000559010">
    <property type="component" value="Unassembled WGS sequence"/>
</dbReference>